<dbReference type="PANTHER" id="PTHR43581">
    <property type="entry name" value="ATP/GTP PHOSPHATASE"/>
    <property type="match status" value="1"/>
</dbReference>
<dbReference type="InterPro" id="IPR027417">
    <property type="entry name" value="P-loop_NTPase"/>
</dbReference>
<comment type="caution">
    <text evidence="3">The sequence shown here is derived from an EMBL/GenBank/DDBJ whole genome shotgun (WGS) entry which is preliminary data.</text>
</comment>
<dbReference type="InterPro" id="IPR051396">
    <property type="entry name" value="Bact_Antivir_Def_Nuclease"/>
</dbReference>
<gene>
    <name evidence="3" type="ORF">EAY64_04830</name>
</gene>
<evidence type="ECO:0000313" key="3">
    <source>
        <dbReference type="EMBL" id="RMD00404.1"/>
    </source>
</evidence>
<evidence type="ECO:0000259" key="2">
    <source>
        <dbReference type="Pfam" id="PF20469"/>
    </source>
</evidence>
<protein>
    <submittedName>
        <fullName evidence="3">DUF2813 domain-containing protein</fullName>
    </submittedName>
</protein>
<feature type="domain" description="Endonuclease GajA/Old nuclease/RecF-like AAA" evidence="1">
    <location>
        <begin position="1"/>
        <end position="399"/>
    </location>
</feature>
<dbReference type="OrthoDB" id="3322489at2"/>
<evidence type="ECO:0000313" key="4">
    <source>
        <dbReference type="Proteomes" id="UP000274139"/>
    </source>
</evidence>
<dbReference type="Pfam" id="PF20469">
    <property type="entry name" value="OLD-like_TOPRIM"/>
    <property type="match status" value="1"/>
</dbReference>
<dbReference type="RefSeq" id="WP_103523660.1">
    <property type="nucleotide sequence ID" value="NZ_JAIZDC010000005.1"/>
</dbReference>
<dbReference type="Proteomes" id="UP000274139">
    <property type="component" value="Unassembled WGS sequence"/>
</dbReference>
<dbReference type="InterPro" id="IPR034139">
    <property type="entry name" value="TOPRIM_OLD"/>
</dbReference>
<name>A0A454JLC3_9NEIS</name>
<reference evidence="3 4" key="1">
    <citation type="submission" date="2018-10" db="EMBL/GenBank/DDBJ databases">
        <title>Draft genome sequence of Aquitalea MWU14-2217 isolated from a wild cranberry bog in Provincetown, Massachusetts.</title>
        <authorList>
            <person name="Ebadzadsahrai G."/>
            <person name="Soby S."/>
        </authorList>
    </citation>
    <scope>NUCLEOTIDE SEQUENCE [LARGE SCALE GENOMIC DNA]</scope>
    <source>
        <strain evidence="3 4">MWU14-2217</strain>
    </source>
</reference>
<keyword evidence="4" id="KW-1185">Reference proteome</keyword>
<evidence type="ECO:0000259" key="1">
    <source>
        <dbReference type="Pfam" id="PF13175"/>
    </source>
</evidence>
<dbReference type="SUPFAM" id="SSF52540">
    <property type="entry name" value="P-loop containing nucleoside triphosphate hydrolases"/>
    <property type="match status" value="1"/>
</dbReference>
<proteinExistence type="predicted"/>
<dbReference type="InterPro" id="IPR041685">
    <property type="entry name" value="AAA_GajA/Old/RecF-like"/>
</dbReference>
<sequence length="602" mass="66912">MKLHSLQIEGFKRIKSAKIIFGEATFLIGSNNAGKSTVLKAIECLLSAKKTIPSPEYFSIVDDETGETKPAVDTITLEAEFRNLPVEAKEWRGFKGRIFSYHTDDALDSGLSVTYKKTYPLGKDVIIEFKSKERTIKPEFSSCKTVQDLIDSGAPFADVQDIFPDLTARIVNKAMQEKLDQLDAIWDTKETETWFQNPGGIPGVVLKMLPRFLLIPADTSAGEIEGAASGVLGKTLNELFEDVRGASENYAHAQGYLDKLAKELDPEDSSSEFGKMISELNSVLASIFPDSQLHATASLNDPKTALKPTFNVEMSSNVRTPVSYQGSGMIRAAAFGMLRFRQKWLSKREDDHSRSLLVCFEEPEIYLHPSAANQMRDTIYELSSHDSQIVATTHSPFIIDLARKPKQVLNSLQSNADGVHVSPFNVTDAYLALADDAKAHVKMLLRVDDHVARVFFTKNVVIIEGDTEEIVLKETLKRLPKERYLKIISDFEIVKARGKASIIGLVKYLVAMGISPIVVHDRDGGVPGAEIFNQPIAEALAGCGKVIQMHENIEDEMGYLAPSSEKPFKAYQHTQTWGDDWADLPAVWKEKMVEIFGNYIEN</sequence>
<dbReference type="Pfam" id="PF13175">
    <property type="entry name" value="AAA_15"/>
    <property type="match status" value="1"/>
</dbReference>
<dbReference type="EMBL" id="RFAR01000014">
    <property type="protein sequence ID" value="RMD00404.1"/>
    <property type="molecule type" value="Genomic_DNA"/>
</dbReference>
<feature type="domain" description="OLD protein-like TOPRIM" evidence="2">
    <location>
        <begin position="455"/>
        <end position="523"/>
    </location>
</feature>
<organism evidence="3 4">
    <name type="scientific">Aquitalea palustris</name>
    <dbReference type="NCBI Taxonomy" id="2480983"/>
    <lineage>
        <taxon>Bacteria</taxon>
        <taxon>Pseudomonadati</taxon>
        <taxon>Pseudomonadota</taxon>
        <taxon>Betaproteobacteria</taxon>
        <taxon>Neisseriales</taxon>
        <taxon>Chromobacteriaceae</taxon>
        <taxon>Aquitalea</taxon>
    </lineage>
</organism>
<dbReference type="AlphaFoldDB" id="A0A454JLC3"/>
<dbReference type="Gene3D" id="3.40.50.300">
    <property type="entry name" value="P-loop containing nucleotide triphosphate hydrolases"/>
    <property type="match status" value="1"/>
</dbReference>
<accession>A0A454JLC3</accession>
<dbReference type="PANTHER" id="PTHR43581:SF4">
    <property type="entry name" value="ATP_GTP PHOSPHATASE"/>
    <property type="match status" value="1"/>
</dbReference>